<proteinExistence type="predicted"/>
<evidence type="ECO:0000313" key="2">
    <source>
        <dbReference type="Proteomes" id="UP001589607"/>
    </source>
</evidence>
<sequence length="412" mass="48677">MKKQIFLLLIVLFSINSFSQILFEKGYYINNEGNKIEGLIKNIDWQNNPTNFEFKSSELAQSETIKIESAQEFGTYNFNKYIRYSVNIDRSSEFMNNISQEKNPVFKEETLFLKVLIEGNANLLQYTEKSLNRYFFSVNKSDMTQLVYKSYENEDRKILKNNEYKQQLFNSLKCDNISTSNLMNVDYNKKDLIKIFKKYNTCSNSENLTYEEPTVKRDIFNLTIRPGINSSSMTLENRYVSNYNIDFKNESNFRFGIEAEMILPFNKNKWSVIIEPTYQTFKSEGFVLNDRQRVTVNYKSLEIPIGLRYYMFLNEKSKLFINGSFIIDNSGNSNILYEERRYSTDTNFDNPRTIFDLKISTSMNFGFGIGYKYKDKYSLECRYHTNRKMLGGHENWVSDYKSITIALGYTIF</sequence>
<dbReference type="RefSeq" id="WP_236455471.1">
    <property type="nucleotide sequence ID" value="NZ_CBCSGE010000022.1"/>
</dbReference>
<dbReference type="Proteomes" id="UP001589607">
    <property type="component" value="Unassembled WGS sequence"/>
</dbReference>
<comment type="caution">
    <text evidence="1">The sequence shown here is derived from an EMBL/GenBank/DDBJ whole genome shotgun (WGS) entry which is preliminary data.</text>
</comment>
<evidence type="ECO:0000313" key="1">
    <source>
        <dbReference type="EMBL" id="MFB9096337.1"/>
    </source>
</evidence>
<dbReference type="EMBL" id="JBHMEY010000015">
    <property type="protein sequence ID" value="MFB9096337.1"/>
    <property type="molecule type" value="Genomic_DNA"/>
</dbReference>
<protein>
    <submittedName>
        <fullName evidence="1">Outer membrane beta-barrel protein</fullName>
    </submittedName>
</protein>
<name>A0ABV5GLR7_9FLAO</name>
<keyword evidence="2" id="KW-1185">Reference proteome</keyword>
<organism evidence="1 2">
    <name type="scientific">Flavobacterium jumunjinense</name>
    <dbReference type="NCBI Taxonomy" id="998845"/>
    <lineage>
        <taxon>Bacteria</taxon>
        <taxon>Pseudomonadati</taxon>
        <taxon>Bacteroidota</taxon>
        <taxon>Flavobacteriia</taxon>
        <taxon>Flavobacteriales</taxon>
        <taxon>Flavobacteriaceae</taxon>
        <taxon>Flavobacterium</taxon>
    </lineage>
</organism>
<accession>A0ABV5GLR7</accession>
<gene>
    <name evidence="1" type="ORF">ACFFVF_07405</name>
</gene>
<reference evidence="1 2" key="1">
    <citation type="submission" date="2024-09" db="EMBL/GenBank/DDBJ databases">
        <authorList>
            <person name="Sun Q."/>
            <person name="Mori K."/>
        </authorList>
    </citation>
    <scope>NUCLEOTIDE SEQUENCE [LARGE SCALE GENOMIC DNA]</scope>
    <source>
        <strain evidence="1 2">CECT 7955</strain>
    </source>
</reference>